<evidence type="ECO:0000313" key="2">
    <source>
        <dbReference type="Proteomes" id="UP000015103"/>
    </source>
</evidence>
<reference evidence="2" key="1">
    <citation type="submission" date="2015-04" db="EMBL/GenBank/DDBJ databases">
        <authorList>
            <person name="Wilson R.K."/>
            <person name="Warren W."/>
            <person name="Dotson E."/>
            <person name="Oliveira P.L."/>
        </authorList>
    </citation>
    <scope>NUCLEOTIDE SEQUENCE</scope>
</reference>
<dbReference type="VEuPathDB" id="VectorBase:RPRC004572"/>
<dbReference type="InParanoid" id="T1HXP0"/>
<dbReference type="EMBL" id="ACPB03039019">
    <property type="status" value="NOT_ANNOTATED_CDS"/>
    <property type="molecule type" value="Genomic_DNA"/>
</dbReference>
<organism evidence="1 2">
    <name type="scientific">Rhodnius prolixus</name>
    <name type="common">Triatomid bug</name>
    <dbReference type="NCBI Taxonomy" id="13249"/>
    <lineage>
        <taxon>Eukaryota</taxon>
        <taxon>Metazoa</taxon>
        <taxon>Ecdysozoa</taxon>
        <taxon>Arthropoda</taxon>
        <taxon>Hexapoda</taxon>
        <taxon>Insecta</taxon>
        <taxon>Pterygota</taxon>
        <taxon>Neoptera</taxon>
        <taxon>Paraneoptera</taxon>
        <taxon>Hemiptera</taxon>
        <taxon>Heteroptera</taxon>
        <taxon>Panheteroptera</taxon>
        <taxon>Cimicomorpha</taxon>
        <taxon>Reduviidae</taxon>
        <taxon>Triatominae</taxon>
        <taxon>Rhodnius</taxon>
    </lineage>
</organism>
<sequence length="35" mass="4003">MDDCSVASMQMEPHYSLFASTYISAEEFTMDHTNL</sequence>
<proteinExistence type="predicted"/>
<accession>T1HXP0</accession>
<name>T1HXP0_RHOPR</name>
<dbReference type="EnsemblMetazoa" id="RPRC002649-RA">
    <property type="protein sequence ID" value="RPRC002649-PA"/>
    <property type="gene ID" value="RPRC002649"/>
</dbReference>
<dbReference type="EnsemblMetazoa" id="RPRC004572-RA">
    <property type="protein sequence ID" value="RPRC004572-PA"/>
    <property type="gene ID" value="RPRC004572"/>
</dbReference>
<dbReference type="VEuPathDB" id="VectorBase:RPRC002649"/>
<evidence type="ECO:0000313" key="1">
    <source>
        <dbReference type="EnsemblMetazoa" id="RPRC004572-PA"/>
    </source>
</evidence>
<dbReference type="EMBL" id="ACPB03038240">
    <property type="status" value="NOT_ANNOTATED_CDS"/>
    <property type="molecule type" value="Genomic_DNA"/>
</dbReference>
<dbReference type="HOGENOM" id="CLU_3369023_0_0_1"/>
<protein>
    <submittedName>
        <fullName evidence="1">Uncharacterized protein</fullName>
    </submittedName>
</protein>
<dbReference type="Proteomes" id="UP000015103">
    <property type="component" value="Unassembled WGS sequence"/>
</dbReference>
<reference evidence="1" key="2">
    <citation type="submission" date="2015-05" db="UniProtKB">
        <authorList>
            <consortium name="EnsemblMetazoa"/>
        </authorList>
    </citation>
    <scope>IDENTIFICATION</scope>
</reference>
<dbReference type="EMBL" id="ACPB03038946">
    <property type="status" value="NOT_ANNOTATED_CDS"/>
    <property type="molecule type" value="Genomic_DNA"/>
</dbReference>
<dbReference type="EnsemblMetazoa" id="RPRC005353-RA">
    <property type="protein sequence ID" value="RPRC005353-PA"/>
    <property type="gene ID" value="RPRC005353"/>
</dbReference>
<dbReference type="VEuPathDB" id="VectorBase:RPRC005353"/>
<keyword evidence="2" id="KW-1185">Reference proteome</keyword>
<dbReference type="AlphaFoldDB" id="T1HXP0"/>